<name>A0A8S0UST9_OLEEU</name>
<protein>
    <submittedName>
        <fullName evidence="1">Uncharacterized protein</fullName>
    </submittedName>
</protein>
<evidence type="ECO:0000313" key="2">
    <source>
        <dbReference type="Proteomes" id="UP000594638"/>
    </source>
</evidence>
<dbReference type="EMBL" id="CACTIH010009051">
    <property type="protein sequence ID" value="CAA3021245.1"/>
    <property type="molecule type" value="Genomic_DNA"/>
</dbReference>
<comment type="caution">
    <text evidence="1">The sequence shown here is derived from an EMBL/GenBank/DDBJ whole genome shotgun (WGS) entry which is preliminary data.</text>
</comment>
<organism evidence="1 2">
    <name type="scientific">Olea europaea subsp. europaea</name>
    <dbReference type="NCBI Taxonomy" id="158383"/>
    <lineage>
        <taxon>Eukaryota</taxon>
        <taxon>Viridiplantae</taxon>
        <taxon>Streptophyta</taxon>
        <taxon>Embryophyta</taxon>
        <taxon>Tracheophyta</taxon>
        <taxon>Spermatophyta</taxon>
        <taxon>Magnoliopsida</taxon>
        <taxon>eudicotyledons</taxon>
        <taxon>Gunneridae</taxon>
        <taxon>Pentapetalae</taxon>
        <taxon>asterids</taxon>
        <taxon>lamiids</taxon>
        <taxon>Lamiales</taxon>
        <taxon>Oleaceae</taxon>
        <taxon>Oleeae</taxon>
        <taxon>Olea</taxon>
    </lineage>
</organism>
<dbReference type="Gramene" id="OE9A001557T1">
    <property type="protein sequence ID" value="OE9A001557C1"/>
    <property type="gene ID" value="OE9A001557"/>
</dbReference>
<dbReference type="Proteomes" id="UP000594638">
    <property type="component" value="Unassembled WGS sequence"/>
</dbReference>
<keyword evidence="2" id="KW-1185">Reference proteome</keyword>
<reference evidence="1 2" key="1">
    <citation type="submission" date="2019-12" db="EMBL/GenBank/DDBJ databases">
        <authorList>
            <person name="Alioto T."/>
            <person name="Alioto T."/>
            <person name="Gomez Garrido J."/>
        </authorList>
    </citation>
    <scope>NUCLEOTIDE SEQUENCE [LARGE SCALE GENOMIC DNA]</scope>
</reference>
<dbReference type="AlphaFoldDB" id="A0A8S0UST9"/>
<accession>A0A8S0UST9</accession>
<evidence type="ECO:0000313" key="1">
    <source>
        <dbReference type="EMBL" id="CAA3021245.1"/>
    </source>
</evidence>
<gene>
    <name evidence="1" type="ORF">OLEA9_A001557</name>
</gene>
<proteinExistence type="predicted"/>
<sequence length="85" mass="9932">MAVHDNYMESGDVFVMIRRVLDILRLALTTRMKKMVKHNRSKRLMMAPAKRTIQIAMEDHINDYIQVEEAENKTKEDGDVEADQP</sequence>